<name>A0A9D1XRU0_9BACT</name>
<accession>A0A9D1XRU0</accession>
<organism evidence="2 3">
    <name type="scientific">Candidatus Parabacteroides intestinigallinarum</name>
    <dbReference type="NCBI Taxonomy" id="2838722"/>
    <lineage>
        <taxon>Bacteria</taxon>
        <taxon>Pseudomonadati</taxon>
        <taxon>Bacteroidota</taxon>
        <taxon>Bacteroidia</taxon>
        <taxon>Bacteroidales</taxon>
        <taxon>Tannerellaceae</taxon>
        <taxon>Parabacteroides</taxon>
    </lineage>
</organism>
<dbReference type="AlphaFoldDB" id="A0A9D1XRU0"/>
<evidence type="ECO:0000313" key="2">
    <source>
        <dbReference type="EMBL" id="HIX86151.1"/>
    </source>
</evidence>
<sequence length="70" mass="8475">MTRPEDISMKERPAKTLSPADKWTPNIPFHVTQEELWEHIHEIERGPFIPVEECFKNIRQWMERKSTRQS</sequence>
<evidence type="ECO:0000313" key="3">
    <source>
        <dbReference type="Proteomes" id="UP000823847"/>
    </source>
</evidence>
<reference evidence="2" key="2">
    <citation type="submission" date="2021-04" db="EMBL/GenBank/DDBJ databases">
        <authorList>
            <person name="Gilroy R."/>
        </authorList>
    </citation>
    <scope>NUCLEOTIDE SEQUENCE</scope>
    <source>
        <strain evidence="2">ChiHecec2B26-12326</strain>
    </source>
</reference>
<dbReference type="Proteomes" id="UP000823847">
    <property type="component" value="Unassembled WGS sequence"/>
</dbReference>
<feature type="region of interest" description="Disordered" evidence="1">
    <location>
        <begin position="1"/>
        <end position="24"/>
    </location>
</feature>
<reference evidence="2" key="1">
    <citation type="journal article" date="2021" name="PeerJ">
        <title>Extensive microbial diversity within the chicken gut microbiome revealed by metagenomics and culture.</title>
        <authorList>
            <person name="Gilroy R."/>
            <person name="Ravi A."/>
            <person name="Getino M."/>
            <person name="Pursley I."/>
            <person name="Horton D.L."/>
            <person name="Alikhan N.F."/>
            <person name="Baker D."/>
            <person name="Gharbi K."/>
            <person name="Hall N."/>
            <person name="Watson M."/>
            <person name="Adriaenssens E.M."/>
            <person name="Foster-Nyarko E."/>
            <person name="Jarju S."/>
            <person name="Secka A."/>
            <person name="Antonio M."/>
            <person name="Oren A."/>
            <person name="Chaudhuri R.R."/>
            <person name="La Ragione R."/>
            <person name="Hildebrand F."/>
            <person name="Pallen M.J."/>
        </authorList>
    </citation>
    <scope>NUCLEOTIDE SEQUENCE</scope>
    <source>
        <strain evidence="2">ChiHecec2B26-12326</strain>
    </source>
</reference>
<evidence type="ECO:0000256" key="1">
    <source>
        <dbReference type="SAM" id="MobiDB-lite"/>
    </source>
</evidence>
<protein>
    <submittedName>
        <fullName evidence="2">Uncharacterized protein</fullName>
    </submittedName>
</protein>
<comment type="caution">
    <text evidence="2">The sequence shown here is derived from an EMBL/GenBank/DDBJ whole genome shotgun (WGS) entry which is preliminary data.</text>
</comment>
<feature type="compositionally biased region" description="Basic and acidic residues" evidence="1">
    <location>
        <begin position="1"/>
        <end position="14"/>
    </location>
</feature>
<proteinExistence type="predicted"/>
<dbReference type="EMBL" id="DXEN01000044">
    <property type="protein sequence ID" value="HIX86151.1"/>
    <property type="molecule type" value="Genomic_DNA"/>
</dbReference>
<gene>
    <name evidence="2" type="ORF">H9848_06045</name>
</gene>